<feature type="transmembrane region" description="Helical" evidence="6">
    <location>
        <begin position="80"/>
        <end position="103"/>
    </location>
</feature>
<feature type="transmembrane region" description="Helical" evidence="6">
    <location>
        <begin position="222"/>
        <end position="245"/>
    </location>
</feature>
<keyword evidence="2 6" id="KW-0812">Transmembrane</keyword>
<feature type="transmembrane region" description="Helical" evidence="6">
    <location>
        <begin position="109"/>
        <end position="130"/>
    </location>
</feature>
<gene>
    <name evidence="8" type="ORF">GCM10011608_56230</name>
</gene>
<dbReference type="InterPro" id="IPR020846">
    <property type="entry name" value="MFS_dom"/>
</dbReference>
<dbReference type="InterPro" id="IPR011701">
    <property type="entry name" value="MFS"/>
</dbReference>
<sequence length="477" mass="47760">MNSGRTTGGHVPVIALASGAAFLALLDATVANLAVPGIRRDFDPLSVSDATWVITAYAVVFAALLSPAGRLADTIGVRRLFVWGVGVFSAFSLLCTMAPDIYWLVAGRALQAVGAAAMIPASLAILLLGVPASRRPAAVGLWSAAGSLAAAVGPALGGVLVDTVSWRVLFAINVPLGVVMCLCARVAPQGRRDAALPDLAGTGLLAAGIAGVVLGITQASAWGWTAVGTLGLLSGGVLATGWALARSYRHTMPAIEVSLWCSRGFTVTNLVSLLYGAGLYSWLLIGVLFLTDIWRYSELRAGLAMSPGAVSAAVAAAILGRLIGRLGPRPVVIGGALAMALAGTWLAIGLSPNPQFLALWLPVGLLAGAGMGALAAGANAAAAMYASPARFASAIGLNTTARQAGGALGVAALAAIGQHQAGHGLTPFTFVYGFSIAAAVGAAILGLRLTRPATTMPRAGDLDAAPPAPTPSTATAG</sequence>
<name>A0A917U9A4_9ACTN</name>
<evidence type="ECO:0000256" key="2">
    <source>
        <dbReference type="ARBA" id="ARBA00022692"/>
    </source>
</evidence>
<evidence type="ECO:0000256" key="6">
    <source>
        <dbReference type="SAM" id="Phobius"/>
    </source>
</evidence>
<dbReference type="AlphaFoldDB" id="A0A917U9A4"/>
<dbReference type="SUPFAM" id="SSF103473">
    <property type="entry name" value="MFS general substrate transporter"/>
    <property type="match status" value="1"/>
</dbReference>
<dbReference type="RefSeq" id="WP_189049690.1">
    <property type="nucleotide sequence ID" value="NZ_BMNB01000040.1"/>
</dbReference>
<dbReference type="PRINTS" id="PR01036">
    <property type="entry name" value="TCRTETB"/>
</dbReference>
<organism evidence="8 9">
    <name type="scientific">Micromonospora sonchi</name>
    <dbReference type="NCBI Taxonomy" id="1763543"/>
    <lineage>
        <taxon>Bacteria</taxon>
        <taxon>Bacillati</taxon>
        <taxon>Actinomycetota</taxon>
        <taxon>Actinomycetes</taxon>
        <taxon>Micromonosporales</taxon>
        <taxon>Micromonosporaceae</taxon>
        <taxon>Micromonospora</taxon>
    </lineage>
</organism>
<dbReference type="Proteomes" id="UP000608890">
    <property type="component" value="Unassembled WGS sequence"/>
</dbReference>
<reference evidence="8" key="2">
    <citation type="submission" date="2020-09" db="EMBL/GenBank/DDBJ databases">
        <authorList>
            <person name="Sun Q."/>
            <person name="Zhou Y."/>
        </authorList>
    </citation>
    <scope>NUCLEOTIDE SEQUENCE</scope>
    <source>
        <strain evidence="8">CGMCC 4.7312</strain>
    </source>
</reference>
<comment type="caution">
    <text evidence="8">The sequence shown here is derived from an EMBL/GenBank/DDBJ whole genome shotgun (WGS) entry which is preliminary data.</text>
</comment>
<feature type="transmembrane region" description="Helical" evidence="6">
    <location>
        <begin position="428"/>
        <end position="449"/>
    </location>
</feature>
<comment type="subcellular location">
    <subcellularLocation>
        <location evidence="1">Cell membrane</location>
        <topology evidence="1">Multi-pass membrane protein</topology>
    </subcellularLocation>
</comment>
<keyword evidence="4 6" id="KW-0472">Membrane</keyword>
<feature type="transmembrane region" description="Helical" evidence="6">
    <location>
        <begin position="394"/>
        <end position="416"/>
    </location>
</feature>
<feature type="transmembrane region" description="Helical" evidence="6">
    <location>
        <begin position="331"/>
        <end position="351"/>
    </location>
</feature>
<dbReference type="Gene3D" id="1.20.1250.20">
    <property type="entry name" value="MFS general substrate transporter like domains"/>
    <property type="match status" value="1"/>
</dbReference>
<feature type="transmembrane region" description="Helical" evidence="6">
    <location>
        <begin position="137"/>
        <end position="160"/>
    </location>
</feature>
<dbReference type="PANTHER" id="PTHR42718:SF48">
    <property type="entry name" value="CONSERVED TWO-DOMAIN MEMBRANE PROTEIN-RELATED"/>
    <property type="match status" value="1"/>
</dbReference>
<dbReference type="GO" id="GO:0005886">
    <property type="term" value="C:plasma membrane"/>
    <property type="evidence" value="ECO:0007669"/>
    <property type="project" value="UniProtKB-SubCell"/>
</dbReference>
<feature type="region of interest" description="Disordered" evidence="5">
    <location>
        <begin position="457"/>
        <end position="477"/>
    </location>
</feature>
<evidence type="ECO:0000256" key="5">
    <source>
        <dbReference type="SAM" id="MobiDB-lite"/>
    </source>
</evidence>
<keyword evidence="3 6" id="KW-1133">Transmembrane helix</keyword>
<dbReference type="Gene3D" id="1.20.1720.10">
    <property type="entry name" value="Multidrug resistance protein D"/>
    <property type="match status" value="1"/>
</dbReference>
<evidence type="ECO:0000256" key="4">
    <source>
        <dbReference type="ARBA" id="ARBA00023136"/>
    </source>
</evidence>
<evidence type="ECO:0000259" key="7">
    <source>
        <dbReference type="PROSITE" id="PS50850"/>
    </source>
</evidence>
<dbReference type="GO" id="GO:0022857">
    <property type="term" value="F:transmembrane transporter activity"/>
    <property type="evidence" value="ECO:0007669"/>
    <property type="project" value="InterPro"/>
</dbReference>
<dbReference type="PANTHER" id="PTHR42718">
    <property type="entry name" value="MAJOR FACILITATOR SUPERFAMILY MULTIDRUG TRANSPORTER MFSC"/>
    <property type="match status" value="1"/>
</dbReference>
<keyword evidence="9" id="KW-1185">Reference proteome</keyword>
<evidence type="ECO:0000313" key="8">
    <source>
        <dbReference type="EMBL" id="GGM63651.1"/>
    </source>
</evidence>
<dbReference type="InterPro" id="IPR036259">
    <property type="entry name" value="MFS_trans_sf"/>
</dbReference>
<accession>A0A917U9A4</accession>
<dbReference type="Pfam" id="PF07690">
    <property type="entry name" value="MFS_1"/>
    <property type="match status" value="2"/>
</dbReference>
<evidence type="ECO:0000313" key="9">
    <source>
        <dbReference type="Proteomes" id="UP000608890"/>
    </source>
</evidence>
<feature type="domain" description="Major facilitator superfamily (MFS) profile" evidence="7">
    <location>
        <begin position="13"/>
        <end position="450"/>
    </location>
</feature>
<feature type="transmembrane region" description="Helical" evidence="6">
    <location>
        <begin position="199"/>
        <end position="216"/>
    </location>
</feature>
<feature type="transmembrane region" description="Helical" evidence="6">
    <location>
        <begin position="166"/>
        <end position="187"/>
    </location>
</feature>
<feature type="transmembrane region" description="Helical" evidence="6">
    <location>
        <begin position="301"/>
        <end position="319"/>
    </location>
</feature>
<evidence type="ECO:0000256" key="1">
    <source>
        <dbReference type="ARBA" id="ARBA00004651"/>
    </source>
</evidence>
<evidence type="ECO:0000256" key="3">
    <source>
        <dbReference type="ARBA" id="ARBA00022989"/>
    </source>
</evidence>
<feature type="transmembrane region" description="Helical" evidence="6">
    <location>
        <begin position="266"/>
        <end position="289"/>
    </location>
</feature>
<reference evidence="8" key="1">
    <citation type="journal article" date="2014" name="Int. J. Syst. Evol. Microbiol.">
        <title>Complete genome sequence of Corynebacterium casei LMG S-19264T (=DSM 44701T), isolated from a smear-ripened cheese.</title>
        <authorList>
            <consortium name="US DOE Joint Genome Institute (JGI-PGF)"/>
            <person name="Walter F."/>
            <person name="Albersmeier A."/>
            <person name="Kalinowski J."/>
            <person name="Ruckert C."/>
        </authorList>
    </citation>
    <scope>NUCLEOTIDE SEQUENCE</scope>
    <source>
        <strain evidence="8">CGMCC 4.7312</strain>
    </source>
</reference>
<feature type="transmembrane region" description="Helical" evidence="6">
    <location>
        <begin position="357"/>
        <end position="382"/>
    </location>
</feature>
<protein>
    <recommendedName>
        <fullName evidence="7">Major facilitator superfamily (MFS) profile domain-containing protein</fullName>
    </recommendedName>
</protein>
<feature type="transmembrane region" description="Helical" evidence="6">
    <location>
        <begin position="50"/>
        <end position="68"/>
    </location>
</feature>
<dbReference type="PROSITE" id="PS50850">
    <property type="entry name" value="MFS"/>
    <property type="match status" value="1"/>
</dbReference>
<dbReference type="EMBL" id="BMNB01000040">
    <property type="protein sequence ID" value="GGM63651.1"/>
    <property type="molecule type" value="Genomic_DNA"/>
</dbReference>
<proteinExistence type="predicted"/>